<reference evidence="2" key="1">
    <citation type="journal article" date="2013" name="Nature">
        <title>The genomes of four tapeworm species reveal adaptations to parasitism.</title>
        <authorList>
            <person name="Tsai I.J."/>
            <person name="Zarowiecki M."/>
            <person name="Holroyd N."/>
            <person name="Garciarrubio A."/>
            <person name="Sanchez-Flores A."/>
            <person name="Brooks K.L."/>
            <person name="Tracey A."/>
            <person name="Bobes R.J."/>
            <person name="Fragoso G."/>
            <person name="Sciutto E."/>
            <person name="Aslett M."/>
            <person name="Beasley H."/>
            <person name="Bennett H.M."/>
            <person name="Cai J."/>
            <person name="Camicia F."/>
            <person name="Clark R."/>
            <person name="Cucher M."/>
            <person name="De Silva N."/>
            <person name="Day T.A."/>
            <person name="Deplazes P."/>
            <person name="Estrada K."/>
            <person name="Fernandez C."/>
            <person name="Holland P.W."/>
            <person name="Hou J."/>
            <person name="Hu S."/>
            <person name="Huckvale T."/>
            <person name="Hung S.S."/>
            <person name="Kamenetzky L."/>
            <person name="Keane J.A."/>
            <person name="Kiss F."/>
            <person name="Koziol U."/>
            <person name="Lambert O."/>
            <person name="Liu K."/>
            <person name="Luo X."/>
            <person name="Luo Y."/>
            <person name="Macchiaroli N."/>
            <person name="Nichol S."/>
            <person name="Paps J."/>
            <person name="Parkinson J."/>
            <person name="Pouchkina-Stantcheva N."/>
            <person name="Riddiford N."/>
            <person name="Rosenzvit M."/>
            <person name="Salinas G."/>
            <person name="Wasmuth J.D."/>
            <person name="Zamanian M."/>
            <person name="Zheng Y."/>
            <person name="Cai X."/>
            <person name="Soberon X."/>
            <person name="Olson P.D."/>
            <person name="Laclette J.P."/>
            <person name="Brehm K."/>
            <person name="Berriman M."/>
            <person name="Garciarrubio A."/>
            <person name="Bobes R.J."/>
            <person name="Fragoso G."/>
            <person name="Sanchez-Flores A."/>
            <person name="Estrada K."/>
            <person name="Cevallos M.A."/>
            <person name="Morett E."/>
            <person name="Gonzalez V."/>
            <person name="Portillo T."/>
            <person name="Ochoa-Leyva A."/>
            <person name="Jose M.V."/>
            <person name="Sciutto E."/>
            <person name="Landa A."/>
            <person name="Jimenez L."/>
            <person name="Valdes V."/>
            <person name="Carrero J.C."/>
            <person name="Larralde C."/>
            <person name="Morales-Montor J."/>
            <person name="Limon-Lason J."/>
            <person name="Soberon X."/>
            <person name="Laclette J.P."/>
        </authorList>
    </citation>
    <scope>NUCLEOTIDE SEQUENCE [LARGE SCALE GENOMIC DNA]</scope>
</reference>
<dbReference type="EMBL" id="LN902846">
    <property type="protein sequence ID" value="CUT99694.1"/>
    <property type="molecule type" value="Genomic_DNA"/>
</dbReference>
<accession>A0A0S4MRV4</accession>
<dbReference type="Proteomes" id="UP000017246">
    <property type="component" value="Unassembled WGS sequence"/>
</dbReference>
<name>A0A0S4MRV4_ECHMU</name>
<feature type="region of interest" description="Disordered" evidence="1">
    <location>
        <begin position="61"/>
        <end position="88"/>
    </location>
</feature>
<sequence length="134" mass="15049">MLRRIMASHKCRHDSDTNKNNNGNHLLTLWDKLPFPATTPVAKHSTLVTSVGSLLPERYTGAGRKRTRSQRSAVPISSHGCQIQPSPKKDIPVDCRIYEEPQQKTQLLKACQNRILLFNANPSVFRVSITVFTA</sequence>
<evidence type="ECO:0000313" key="3">
    <source>
        <dbReference type="Proteomes" id="UP000017246"/>
    </source>
</evidence>
<evidence type="ECO:0000313" key="2">
    <source>
        <dbReference type="EMBL" id="CUT99694.1"/>
    </source>
</evidence>
<evidence type="ECO:0000256" key="1">
    <source>
        <dbReference type="SAM" id="MobiDB-lite"/>
    </source>
</evidence>
<feature type="compositionally biased region" description="Basic residues" evidence="1">
    <location>
        <begin position="1"/>
        <end position="12"/>
    </location>
</feature>
<proteinExistence type="predicted"/>
<reference evidence="2" key="2">
    <citation type="submission" date="2015-11" db="EMBL/GenBank/DDBJ databases">
        <authorList>
            <person name="Zhang Y."/>
            <person name="Guo Z."/>
        </authorList>
    </citation>
    <scope>NUCLEOTIDE SEQUENCE</scope>
</reference>
<dbReference type="AlphaFoldDB" id="A0A0S4MRV4"/>
<feature type="region of interest" description="Disordered" evidence="1">
    <location>
        <begin position="1"/>
        <end position="20"/>
    </location>
</feature>
<protein>
    <submittedName>
        <fullName evidence="2">Sulfatase</fullName>
    </submittedName>
</protein>
<keyword evidence="3" id="KW-1185">Reference proteome</keyword>
<organism evidence="2 3">
    <name type="scientific">Echinococcus multilocularis</name>
    <name type="common">Fox tapeworm</name>
    <dbReference type="NCBI Taxonomy" id="6211"/>
    <lineage>
        <taxon>Eukaryota</taxon>
        <taxon>Metazoa</taxon>
        <taxon>Spiralia</taxon>
        <taxon>Lophotrochozoa</taxon>
        <taxon>Platyhelminthes</taxon>
        <taxon>Cestoda</taxon>
        <taxon>Eucestoda</taxon>
        <taxon>Cyclophyllidea</taxon>
        <taxon>Taeniidae</taxon>
        <taxon>Echinococcus</taxon>
    </lineage>
</organism>